<dbReference type="InterPro" id="IPR020846">
    <property type="entry name" value="MFS_dom"/>
</dbReference>
<feature type="region of interest" description="Disordered" evidence="5">
    <location>
        <begin position="1"/>
        <end position="23"/>
    </location>
</feature>
<feature type="compositionally biased region" description="Low complexity" evidence="5">
    <location>
        <begin position="551"/>
        <end position="562"/>
    </location>
</feature>
<dbReference type="AlphaFoldDB" id="A0A370TQ99"/>
<comment type="subcellular location">
    <subcellularLocation>
        <location evidence="1">Membrane</location>
        <topology evidence="1">Multi-pass membrane protein</topology>
    </subcellularLocation>
</comment>
<dbReference type="OrthoDB" id="10021397at2759"/>
<dbReference type="PANTHER" id="PTHR23501:SF153">
    <property type="entry name" value="AFLATOXIN EFFLUX PUMP, PUTATIVE-RELATED"/>
    <property type="match status" value="1"/>
</dbReference>
<feature type="transmembrane region" description="Helical" evidence="6">
    <location>
        <begin position="323"/>
        <end position="344"/>
    </location>
</feature>
<evidence type="ECO:0000259" key="7">
    <source>
        <dbReference type="PROSITE" id="PS50850"/>
    </source>
</evidence>
<evidence type="ECO:0000256" key="3">
    <source>
        <dbReference type="ARBA" id="ARBA00022989"/>
    </source>
</evidence>
<dbReference type="InterPro" id="IPR036259">
    <property type="entry name" value="MFS_trans_sf"/>
</dbReference>
<feature type="transmembrane region" description="Helical" evidence="6">
    <location>
        <begin position="416"/>
        <end position="434"/>
    </location>
</feature>
<comment type="caution">
    <text evidence="8">The sequence shown here is derived from an EMBL/GenBank/DDBJ whole genome shotgun (WGS) entry which is preliminary data.</text>
</comment>
<evidence type="ECO:0000313" key="9">
    <source>
        <dbReference type="Proteomes" id="UP000254866"/>
    </source>
</evidence>
<evidence type="ECO:0000256" key="4">
    <source>
        <dbReference type="ARBA" id="ARBA00023136"/>
    </source>
</evidence>
<dbReference type="Gene3D" id="1.20.1250.20">
    <property type="entry name" value="MFS general substrate transporter like domains"/>
    <property type="match status" value="2"/>
</dbReference>
<dbReference type="GO" id="GO:0005886">
    <property type="term" value="C:plasma membrane"/>
    <property type="evidence" value="ECO:0007669"/>
    <property type="project" value="TreeGrafter"/>
</dbReference>
<dbReference type="Proteomes" id="UP000254866">
    <property type="component" value="Unassembled WGS sequence"/>
</dbReference>
<keyword evidence="3 6" id="KW-1133">Transmembrane helix</keyword>
<keyword evidence="2 6" id="KW-0812">Transmembrane</keyword>
<feature type="transmembrane region" description="Helical" evidence="6">
    <location>
        <begin position="356"/>
        <end position="376"/>
    </location>
</feature>
<feature type="transmembrane region" description="Helical" evidence="6">
    <location>
        <begin position="94"/>
        <end position="114"/>
    </location>
</feature>
<feature type="transmembrane region" description="Helical" evidence="6">
    <location>
        <begin position="251"/>
        <end position="270"/>
    </location>
</feature>
<dbReference type="FunFam" id="1.20.1720.10:FF:000012">
    <property type="entry name" value="MFS toxin efflux pump (AflT)"/>
    <property type="match status" value="1"/>
</dbReference>
<sequence>MSSPEAHESVNTTTGDQVDLEKANAGEVSHDGNAIKPDQGKPDAAKLQQSNLQTILILAAAFLGMFLVAVDRTIISTAIPRITDDFHSLSDVSWYGSVYLLTCCAFQLLFGKFYTFYPVRWVLLGTLLIFEVGSAICGAAPNSIAFILGRAVCGVGAAGIFAGTIVCVVHAVPLQKRPKVQGLMGAIMGFATVIGPLIGGGFTSNVSWRWCFYINLPFGGVAMAAIFFFLKLPDQETYKLPWAQKLSQLDAPGTAVLVPGIVCLLLALQWGRQIYAWNNGRVIVLLTVAGVLIVAFIFVQALLPKTATLPPRILKQRSVAASLWSTICIGSSQYIFIYYLPFWFQSIKGVVAVQSGIRLLPTMIAFVLASISGGFLNQKIGWYTPLGIFGASLMAVGAGLLTILQVDTAAGKWIGYQVLYGFGMGLCFQTPNLATQTSLPKRDVPMGMALMFFGQLLGAAVFVSAGQNVLDNQLLQRLAGIPGFDRSLVTAGGATTLVGAVRAEYLGQVLTAYNESLRKVFQIGLILSCLAVLGVSSMEWKNILKKPEAPPAANDGAANAPAEKTEATEKK</sequence>
<dbReference type="PANTHER" id="PTHR23501">
    <property type="entry name" value="MAJOR FACILITATOR SUPERFAMILY"/>
    <property type="match status" value="1"/>
</dbReference>
<evidence type="ECO:0000313" key="8">
    <source>
        <dbReference type="EMBL" id="RDL37705.1"/>
    </source>
</evidence>
<dbReference type="PROSITE" id="PS50850">
    <property type="entry name" value="MFS"/>
    <property type="match status" value="1"/>
</dbReference>
<keyword evidence="4 6" id="KW-0472">Membrane</keyword>
<gene>
    <name evidence="8" type="ORF">BP5553_05138</name>
</gene>
<dbReference type="CDD" id="cd17502">
    <property type="entry name" value="MFS_Azr1_MDR_like"/>
    <property type="match status" value="1"/>
</dbReference>
<accession>A0A370TQ99</accession>
<evidence type="ECO:0000256" key="5">
    <source>
        <dbReference type="SAM" id="MobiDB-lite"/>
    </source>
</evidence>
<protein>
    <recommendedName>
        <fullName evidence="7">Major facilitator superfamily (MFS) profile domain-containing protein</fullName>
    </recommendedName>
</protein>
<feature type="transmembrane region" description="Helical" evidence="6">
    <location>
        <begin position="121"/>
        <end position="141"/>
    </location>
</feature>
<feature type="region of interest" description="Disordered" evidence="5">
    <location>
        <begin position="547"/>
        <end position="571"/>
    </location>
</feature>
<feature type="transmembrane region" description="Helical" evidence="6">
    <location>
        <begin position="147"/>
        <end position="171"/>
    </location>
</feature>
<keyword evidence="9" id="KW-1185">Reference proteome</keyword>
<name>A0A370TQ99_9HELO</name>
<dbReference type="InterPro" id="IPR011701">
    <property type="entry name" value="MFS"/>
</dbReference>
<feature type="transmembrane region" description="Helical" evidence="6">
    <location>
        <begin position="183"/>
        <end position="204"/>
    </location>
</feature>
<organism evidence="8 9">
    <name type="scientific">Venustampulla echinocandica</name>
    <dbReference type="NCBI Taxonomy" id="2656787"/>
    <lineage>
        <taxon>Eukaryota</taxon>
        <taxon>Fungi</taxon>
        <taxon>Dikarya</taxon>
        <taxon>Ascomycota</taxon>
        <taxon>Pezizomycotina</taxon>
        <taxon>Leotiomycetes</taxon>
        <taxon>Helotiales</taxon>
        <taxon>Pleuroascaceae</taxon>
        <taxon>Venustampulla</taxon>
    </lineage>
</organism>
<dbReference type="FunFam" id="1.20.1250.20:FF:000196">
    <property type="entry name" value="MFS toxin efflux pump (AflT)"/>
    <property type="match status" value="1"/>
</dbReference>
<dbReference type="EMBL" id="NPIC01000003">
    <property type="protein sequence ID" value="RDL37705.1"/>
    <property type="molecule type" value="Genomic_DNA"/>
</dbReference>
<dbReference type="Pfam" id="PF07690">
    <property type="entry name" value="MFS_1"/>
    <property type="match status" value="1"/>
</dbReference>
<dbReference type="GeneID" id="43597987"/>
<feature type="transmembrane region" description="Helical" evidence="6">
    <location>
        <begin position="55"/>
        <end position="74"/>
    </location>
</feature>
<proteinExistence type="predicted"/>
<feature type="transmembrane region" description="Helical" evidence="6">
    <location>
        <begin position="383"/>
        <end position="404"/>
    </location>
</feature>
<feature type="domain" description="Major facilitator superfamily (MFS) profile" evidence="7">
    <location>
        <begin position="57"/>
        <end position="511"/>
    </location>
</feature>
<reference evidence="8 9" key="1">
    <citation type="journal article" date="2018" name="IMA Fungus">
        <title>IMA Genome-F 9: Draft genome sequence of Annulohypoxylon stygium, Aspergillus mulundensis, Berkeleyomyces basicola (syn. Thielaviopsis basicola), Ceratocystis smalleyi, two Cercospora beticola strains, Coleophoma cylindrospora, Fusarium fracticaudum, Phialophora cf. hyalina, and Morchella septimelata.</title>
        <authorList>
            <person name="Wingfield B.D."/>
            <person name="Bills G.F."/>
            <person name="Dong Y."/>
            <person name="Huang W."/>
            <person name="Nel W.J."/>
            <person name="Swalarsk-Parry B.S."/>
            <person name="Vaghefi N."/>
            <person name="Wilken P.M."/>
            <person name="An Z."/>
            <person name="de Beer Z.W."/>
            <person name="De Vos L."/>
            <person name="Chen L."/>
            <person name="Duong T.A."/>
            <person name="Gao Y."/>
            <person name="Hammerbacher A."/>
            <person name="Kikkert J.R."/>
            <person name="Li Y."/>
            <person name="Li H."/>
            <person name="Li K."/>
            <person name="Li Q."/>
            <person name="Liu X."/>
            <person name="Ma X."/>
            <person name="Naidoo K."/>
            <person name="Pethybridge S.J."/>
            <person name="Sun J."/>
            <person name="Steenkamp E.T."/>
            <person name="van der Nest M.A."/>
            <person name="van Wyk S."/>
            <person name="Wingfield M.J."/>
            <person name="Xiong C."/>
            <person name="Yue Q."/>
            <person name="Zhang X."/>
        </authorList>
    </citation>
    <scope>NUCLEOTIDE SEQUENCE [LARGE SCALE GENOMIC DNA]</scope>
    <source>
        <strain evidence="8 9">BP 5553</strain>
    </source>
</reference>
<feature type="transmembrane region" description="Helical" evidence="6">
    <location>
        <begin position="282"/>
        <end position="303"/>
    </location>
</feature>
<dbReference type="GO" id="GO:0022857">
    <property type="term" value="F:transmembrane transporter activity"/>
    <property type="evidence" value="ECO:0007669"/>
    <property type="project" value="InterPro"/>
</dbReference>
<dbReference type="RefSeq" id="XP_031870361.1">
    <property type="nucleotide sequence ID" value="XM_032013761.1"/>
</dbReference>
<evidence type="ECO:0000256" key="6">
    <source>
        <dbReference type="SAM" id="Phobius"/>
    </source>
</evidence>
<feature type="transmembrane region" description="Helical" evidence="6">
    <location>
        <begin position="210"/>
        <end position="230"/>
    </location>
</feature>
<evidence type="ECO:0000256" key="1">
    <source>
        <dbReference type="ARBA" id="ARBA00004141"/>
    </source>
</evidence>
<feature type="transmembrane region" description="Helical" evidence="6">
    <location>
        <begin position="520"/>
        <end position="538"/>
    </location>
</feature>
<evidence type="ECO:0000256" key="2">
    <source>
        <dbReference type="ARBA" id="ARBA00022692"/>
    </source>
</evidence>
<dbReference type="SUPFAM" id="SSF103473">
    <property type="entry name" value="MFS general substrate transporter"/>
    <property type="match status" value="1"/>
</dbReference>
<feature type="transmembrane region" description="Helical" evidence="6">
    <location>
        <begin position="446"/>
        <end position="465"/>
    </location>
</feature>